<dbReference type="Proteomes" id="UP001557470">
    <property type="component" value="Unassembled WGS sequence"/>
</dbReference>
<evidence type="ECO:0000313" key="4">
    <source>
        <dbReference type="Proteomes" id="UP001557470"/>
    </source>
</evidence>
<evidence type="ECO:0000259" key="2">
    <source>
        <dbReference type="Pfam" id="PF24536"/>
    </source>
</evidence>
<reference evidence="3 4" key="1">
    <citation type="submission" date="2024-06" db="EMBL/GenBank/DDBJ databases">
        <authorList>
            <person name="Pan Q."/>
            <person name="Wen M."/>
            <person name="Jouanno E."/>
            <person name="Zahm M."/>
            <person name="Klopp C."/>
            <person name="Cabau C."/>
            <person name="Louis A."/>
            <person name="Berthelot C."/>
            <person name="Parey E."/>
            <person name="Roest Crollius H."/>
            <person name="Montfort J."/>
            <person name="Robinson-Rechavi M."/>
            <person name="Bouchez O."/>
            <person name="Lampietro C."/>
            <person name="Lopez Roques C."/>
            <person name="Donnadieu C."/>
            <person name="Postlethwait J."/>
            <person name="Bobe J."/>
            <person name="Verreycken H."/>
            <person name="Guiguen Y."/>
        </authorList>
    </citation>
    <scope>NUCLEOTIDE SEQUENCE [LARGE SCALE GENOMIC DNA]</scope>
    <source>
        <strain evidence="3">Up_M1</strain>
        <tissue evidence="3">Testis</tissue>
    </source>
</reference>
<dbReference type="AlphaFoldDB" id="A0ABD0W9H0"/>
<dbReference type="EMBL" id="JAGEUA010000008">
    <property type="protein sequence ID" value="KAL0968055.1"/>
    <property type="molecule type" value="Genomic_DNA"/>
</dbReference>
<name>A0ABD0W9H0_UMBPY</name>
<protein>
    <recommendedName>
        <fullName evidence="2">NXPE C-terminal domain-containing protein</fullName>
    </recommendedName>
</protein>
<keyword evidence="4" id="KW-1185">Reference proteome</keyword>
<comment type="similarity">
    <text evidence="1">Belongs to the NXPE family.</text>
</comment>
<proteinExistence type="inferred from homology"/>
<evidence type="ECO:0000256" key="1">
    <source>
        <dbReference type="ARBA" id="ARBA00005431"/>
    </source>
</evidence>
<dbReference type="Pfam" id="PF06312">
    <property type="entry name" value="Neurexophilin"/>
    <property type="match status" value="1"/>
</dbReference>
<comment type="caution">
    <text evidence="3">The sequence shown here is derived from an EMBL/GenBank/DDBJ whole genome shotgun (WGS) entry which is preliminary data.</text>
</comment>
<accession>A0ABD0W9H0</accession>
<dbReference type="InterPro" id="IPR026845">
    <property type="entry name" value="NXPH/NXPE"/>
</dbReference>
<sequence length="531" mass="60154">MRVYSWKPSIIHRVSPSPQERKQSFCNHLGQEPSPEEALEERYILKSIAWPGPPDQLTPTPVEETSDVAHSFFVILPVDGERAPHVGDQLEAKIIISDFNGRPKSYGGDLIIARLHSPELGAAITGKVIDHRNGSYSVIFPLMWEGPIHVEVTLLHTSEAISFLQNLQNSWKDRVSYKSVFRSGSLSETTLCNLCLQATDQPVCDYTDAKTREPWYCYKPKQNLSCDQRIDHSWESHPQNLITQNEAPLFQSGVNFRARIHARGSDSVTVLPKEEDKTLAENIGVKGAPAIISTSGYYLNWSWRLLSGVVIREFNNSTVITQCLKGKRIHVYGDSTARQYYEFLSSSLPEVKNFYFGITRQAGPSMAVDVGNNIVLKYRCHGPPIDWFPMSVNQLHYVANEVDGLLGGSDTVVIISVWAHFPRFPVEVYLRRIRHIRRAVMRLLERAPGTLVVVRSANLRILDQENIPISSDWYSLQQDAVLRAMFRDVKVLLLDALEMAVAHHLPHDLHPQYTIIQNMINTILSHMCPEN</sequence>
<dbReference type="PANTHER" id="PTHR16165:SF9">
    <property type="entry name" value="NXPE FAMILY MEMBER 3"/>
    <property type="match status" value="1"/>
</dbReference>
<dbReference type="PANTHER" id="PTHR16165">
    <property type="entry name" value="NXPE FAMILY MEMBER"/>
    <property type="match status" value="1"/>
</dbReference>
<dbReference type="InterPro" id="IPR014756">
    <property type="entry name" value="Ig_E-set"/>
</dbReference>
<dbReference type="GO" id="GO:0007399">
    <property type="term" value="P:nervous system development"/>
    <property type="evidence" value="ECO:0007669"/>
    <property type="project" value="UniProtKB-ARBA"/>
</dbReference>
<dbReference type="InterPro" id="IPR057106">
    <property type="entry name" value="NXPE4_C"/>
</dbReference>
<gene>
    <name evidence="3" type="ORF">UPYG_G00261730</name>
</gene>
<dbReference type="Pfam" id="PF24536">
    <property type="entry name" value="NXPE4_C"/>
    <property type="match status" value="1"/>
</dbReference>
<evidence type="ECO:0000313" key="3">
    <source>
        <dbReference type="EMBL" id="KAL0968055.1"/>
    </source>
</evidence>
<organism evidence="3 4">
    <name type="scientific">Umbra pygmaea</name>
    <name type="common">Eastern mudminnow</name>
    <dbReference type="NCBI Taxonomy" id="75934"/>
    <lineage>
        <taxon>Eukaryota</taxon>
        <taxon>Metazoa</taxon>
        <taxon>Chordata</taxon>
        <taxon>Craniata</taxon>
        <taxon>Vertebrata</taxon>
        <taxon>Euteleostomi</taxon>
        <taxon>Actinopterygii</taxon>
        <taxon>Neopterygii</taxon>
        <taxon>Teleostei</taxon>
        <taxon>Protacanthopterygii</taxon>
        <taxon>Esociformes</taxon>
        <taxon>Umbridae</taxon>
        <taxon>Umbra</taxon>
    </lineage>
</organism>
<dbReference type="SUPFAM" id="SSF81296">
    <property type="entry name" value="E set domains"/>
    <property type="match status" value="1"/>
</dbReference>
<feature type="domain" description="NXPE C-terminal" evidence="2">
    <location>
        <begin position="313"/>
        <end position="528"/>
    </location>
</feature>